<dbReference type="Proteomes" id="UP000283509">
    <property type="component" value="Unassembled WGS sequence"/>
</dbReference>
<feature type="compositionally biased region" description="Acidic residues" evidence="1">
    <location>
        <begin position="44"/>
        <end position="61"/>
    </location>
</feature>
<dbReference type="PANTHER" id="PTHR13138:SF3">
    <property type="entry name" value="CD2 ANTIGEN CYTOPLASMIC TAIL-BINDING PROTEIN 2"/>
    <property type="match status" value="1"/>
</dbReference>
<dbReference type="InterPro" id="IPR003169">
    <property type="entry name" value="GYF"/>
</dbReference>
<comment type="caution">
    <text evidence="3">The sequence shown here is derived from an EMBL/GenBank/DDBJ whole genome shotgun (WGS) entry which is preliminary data.</text>
</comment>
<evidence type="ECO:0000259" key="2">
    <source>
        <dbReference type="PROSITE" id="PS50829"/>
    </source>
</evidence>
<evidence type="ECO:0000313" key="3">
    <source>
        <dbReference type="EMBL" id="ROT80859.1"/>
    </source>
</evidence>
<organism evidence="3 4">
    <name type="scientific">Penaeus vannamei</name>
    <name type="common">Whiteleg shrimp</name>
    <name type="synonym">Litopenaeus vannamei</name>
    <dbReference type="NCBI Taxonomy" id="6689"/>
    <lineage>
        <taxon>Eukaryota</taxon>
        <taxon>Metazoa</taxon>
        <taxon>Ecdysozoa</taxon>
        <taxon>Arthropoda</taxon>
        <taxon>Crustacea</taxon>
        <taxon>Multicrustacea</taxon>
        <taxon>Malacostraca</taxon>
        <taxon>Eumalacostraca</taxon>
        <taxon>Eucarida</taxon>
        <taxon>Decapoda</taxon>
        <taxon>Dendrobranchiata</taxon>
        <taxon>Penaeoidea</taxon>
        <taxon>Penaeidae</taxon>
        <taxon>Penaeus</taxon>
    </lineage>
</organism>
<reference evidence="3 4" key="2">
    <citation type="submission" date="2019-01" db="EMBL/GenBank/DDBJ databases">
        <title>The decoding of complex shrimp genome reveals the adaptation for benthos swimmer, frequently molting mechanism and breeding impact on genome.</title>
        <authorList>
            <person name="Sun Y."/>
            <person name="Gao Y."/>
            <person name="Yu Y."/>
        </authorList>
    </citation>
    <scope>NUCLEOTIDE SEQUENCE [LARGE SCALE GENOMIC DNA]</scope>
    <source>
        <tissue evidence="3">Muscle</tissue>
    </source>
</reference>
<dbReference type="AlphaFoldDB" id="A0A3R7MF81"/>
<feature type="region of interest" description="Disordered" evidence="1">
    <location>
        <begin position="143"/>
        <end position="165"/>
    </location>
</feature>
<feature type="region of interest" description="Disordered" evidence="1">
    <location>
        <begin position="265"/>
        <end position="292"/>
    </location>
</feature>
<dbReference type="Gene3D" id="3.30.1490.40">
    <property type="match status" value="1"/>
</dbReference>
<keyword evidence="4" id="KW-1185">Reference proteome</keyword>
<dbReference type="OrthoDB" id="331341at2759"/>
<dbReference type="InterPro" id="IPR039905">
    <property type="entry name" value="CD2BP2/Lin1"/>
</dbReference>
<dbReference type="SMART" id="SM00444">
    <property type="entry name" value="GYF"/>
    <property type="match status" value="1"/>
</dbReference>
<dbReference type="STRING" id="6689.A0A3R7MF81"/>
<dbReference type="InterPro" id="IPR035445">
    <property type="entry name" value="GYF-like_dom_sf"/>
</dbReference>
<dbReference type="Pfam" id="PF02213">
    <property type="entry name" value="GYF"/>
    <property type="match status" value="1"/>
</dbReference>
<feature type="domain" description="GYF" evidence="2">
    <location>
        <begin position="297"/>
        <end position="355"/>
    </location>
</feature>
<feature type="compositionally biased region" description="Basic and acidic residues" evidence="1">
    <location>
        <begin position="25"/>
        <end position="43"/>
    </location>
</feature>
<protein>
    <submittedName>
        <fullName evidence="3">Putative CD2 antigen cytoplasmic tail-binding protein 2-like isoform X1</fullName>
    </submittedName>
</protein>
<evidence type="ECO:0000256" key="1">
    <source>
        <dbReference type="SAM" id="MobiDB-lite"/>
    </source>
</evidence>
<evidence type="ECO:0000313" key="4">
    <source>
        <dbReference type="Proteomes" id="UP000283509"/>
    </source>
</evidence>
<reference evidence="3 4" key="1">
    <citation type="submission" date="2018-04" db="EMBL/GenBank/DDBJ databases">
        <authorList>
            <person name="Zhang X."/>
            <person name="Yuan J."/>
            <person name="Li F."/>
            <person name="Xiang J."/>
        </authorList>
    </citation>
    <scope>NUCLEOTIDE SEQUENCE [LARGE SCALE GENOMIC DNA]</scope>
    <source>
        <tissue evidence="3">Muscle</tissue>
    </source>
</reference>
<name>A0A3R7MF81_PENVA</name>
<proteinExistence type="predicted"/>
<dbReference type="GO" id="GO:0005682">
    <property type="term" value="C:U5 snRNP"/>
    <property type="evidence" value="ECO:0007669"/>
    <property type="project" value="InterPro"/>
</dbReference>
<feature type="region of interest" description="Disordered" evidence="1">
    <location>
        <begin position="1"/>
        <end position="71"/>
    </location>
</feature>
<dbReference type="SUPFAM" id="SSF55277">
    <property type="entry name" value="GYF domain"/>
    <property type="match status" value="1"/>
</dbReference>
<dbReference type="PANTHER" id="PTHR13138">
    <property type="entry name" value="PROTEIN LIN1"/>
    <property type="match status" value="1"/>
</dbReference>
<sequence>MSRKRAPGPYSYDDDEDYVPSKGIKYSEREDVLPVKEKKHTLDSDEEDDDNDGGNDEDDEGPGGKNYDVLRDEDIDGQEEGTVDFEGETKIMPFNMKEEMEEGHFDGDGFYHFKKNTEQIKDAWLDDIDWVKVKHQEEAVNKYGSDVESDGGSDNELPSGKGMSDSLQQNYTEIIGLLQPGETLAKALKRLGGNKNKKISSAQRWKLKKTGKLDNEGGDNNMKDFLRLTELANNIMETGNMDIYQETYEMINLKLERAKAPAPAPAMDMFADDTGQKDTDDKNGDAEDDKVQEKSLEVKWELRWEDKEDAEIHGPFTSEKMLQWQESGYFSKGGFVRKTTDPGQTWYTTRRIDFDLYV</sequence>
<dbReference type="PROSITE" id="PS50829">
    <property type="entry name" value="GYF"/>
    <property type="match status" value="1"/>
</dbReference>
<dbReference type="FunFam" id="3.30.1490.40:FF:000005">
    <property type="entry name" value="CD2 antigen cytoplasmic tail-binding protein 2"/>
    <property type="match status" value="1"/>
</dbReference>
<feature type="compositionally biased region" description="Basic and acidic residues" evidence="1">
    <location>
        <begin position="274"/>
        <end position="292"/>
    </location>
</feature>
<gene>
    <name evidence="3" type="ORF">C7M84_000373</name>
</gene>
<dbReference type="EMBL" id="QCYY01001055">
    <property type="protein sequence ID" value="ROT80859.1"/>
    <property type="molecule type" value="Genomic_DNA"/>
</dbReference>
<accession>A0A3R7MF81</accession>